<accession>A0A1C7NQ64</accession>
<dbReference type="Pfam" id="PF00004">
    <property type="entry name" value="AAA"/>
    <property type="match status" value="1"/>
</dbReference>
<dbReference type="InterPro" id="IPR027417">
    <property type="entry name" value="P-loop_NTPase"/>
</dbReference>
<feature type="region of interest" description="Disordered" evidence="1">
    <location>
        <begin position="1"/>
        <end position="85"/>
    </location>
</feature>
<dbReference type="Gene3D" id="3.40.50.300">
    <property type="entry name" value="P-loop containing nucleotide triphosphate hydrolases"/>
    <property type="match status" value="1"/>
</dbReference>
<dbReference type="Proteomes" id="UP000093000">
    <property type="component" value="Unassembled WGS sequence"/>
</dbReference>
<keyword evidence="4" id="KW-1185">Reference proteome</keyword>
<protein>
    <submittedName>
        <fullName evidence="3">ATPase family AAA domain-containing protein 5</fullName>
    </submittedName>
</protein>
<organism evidence="3 4">
    <name type="scientific">Choanephora cucurbitarum</name>
    <dbReference type="NCBI Taxonomy" id="101091"/>
    <lineage>
        <taxon>Eukaryota</taxon>
        <taxon>Fungi</taxon>
        <taxon>Fungi incertae sedis</taxon>
        <taxon>Mucoromycota</taxon>
        <taxon>Mucoromycotina</taxon>
        <taxon>Mucoromycetes</taxon>
        <taxon>Mucorales</taxon>
        <taxon>Mucorineae</taxon>
        <taxon>Choanephoraceae</taxon>
        <taxon>Choanephoroideae</taxon>
        <taxon>Choanephora</taxon>
    </lineage>
</organism>
<feature type="compositionally biased region" description="Polar residues" evidence="1">
    <location>
        <begin position="429"/>
        <end position="439"/>
    </location>
</feature>
<evidence type="ECO:0000256" key="1">
    <source>
        <dbReference type="SAM" id="MobiDB-lite"/>
    </source>
</evidence>
<dbReference type="OrthoDB" id="9996895at2759"/>
<dbReference type="InterPro" id="IPR003593">
    <property type="entry name" value="AAA+_ATPase"/>
</dbReference>
<dbReference type="AlphaFoldDB" id="A0A1C7NQ64"/>
<feature type="compositionally biased region" description="Basic residues" evidence="1">
    <location>
        <begin position="284"/>
        <end position="294"/>
    </location>
</feature>
<evidence type="ECO:0000313" key="4">
    <source>
        <dbReference type="Proteomes" id="UP000093000"/>
    </source>
</evidence>
<dbReference type="GO" id="GO:0016887">
    <property type="term" value="F:ATP hydrolysis activity"/>
    <property type="evidence" value="ECO:0007669"/>
    <property type="project" value="InterPro"/>
</dbReference>
<dbReference type="PANTHER" id="PTHR23389:SF21">
    <property type="entry name" value="ATPASE FAMILY AAA DOMAIN-CONTAINING PROTEIN 5"/>
    <property type="match status" value="1"/>
</dbReference>
<dbReference type="GO" id="GO:0003677">
    <property type="term" value="F:DNA binding"/>
    <property type="evidence" value="ECO:0007669"/>
    <property type="project" value="TreeGrafter"/>
</dbReference>
<evidence type="ECO:0000313" key="3">
    <source>
        <dbReference type="EMBL" id="OBZ91262.1"/>
    </source>
</evidence>
<comment type="caution">
    <text evidence="3">The sequence shown here is derived from an EMBL/GenBank/DDBJ whole genome shotgun (WGS) entry which is preliminary data.</text>
</comment>
<dbReference type="InterPro" id="IPR003959">
    <property type="entry name" value="ATPase_AAA_core"/>
</dbReference>
<feature type="region of interest" description="Disordered" evidence="1">
    <location>
        <begin position="769"/>
        <end position="789"/>
    </location>
</feature>
<evidence type="ECO:0000259" key="2">
    <source>
        <dbReference type="SMART" id="SM00382"/>
    </source>
</evidence>
<sequence length="825" mass="94702">MNNANKAFHPFFQSKKLTRQPQETSTEPTPSNSIQNDPLEPLKTNQDTTKKPRKAKKTAQNLSPIPRFFCKPESSKKQATQPSLETRHRPVFLSDVIQADEALVAKRKTAAEKAASDHEFSRLDRSIFGDGHITDKTYTSLNLELPEKPQIDLKSMIQHQQTSFFTKGRQLREKRANRSQNSDMEQDTVMSNRMDTRVEVEGVLDTYFPQWRIFPSCVTFVQSIFNDPPKRNRSNRQWTDKYRPSQVNGLLGARHNYVYLKDWLHQMKVEPLSAPQSTDDQKQVKRTKKKKKKLNMNSYRHEEDGDEDMGLTRGLSLQEEEDDDFVVNPAAQKRRVKKEPMRSNILLLVGEHGVGKTATVYTAAEQMEYEVFEINSGSRRSGKDIMSMVGEMTKSHLVAFGVAPPVSAQSLFIERPKPTPTQKRKKLNPTLSSGNHMSSTATTTTKRDTDVTLKSFLRKKEPSTPLPVSAPTTKQSLILLEEVDLLFEEDKGFWTSVIELAQKSKRPIIMTCNDLDQIPLDSLCLQIVLDIKPPPDTELLPYLWLVCYREGFQVDPVDLVCLVGLLGRDIRKLLQTLEMFAGQAIFGNYLGIHQDMDQAEMKLQCMPSETGVDTYWVACEYQDMNMFGEQENQETLESITKALENDGFIDTWLEEKHNILEEMEDITKDQINGYTYLKLDRPSESDDLLRIRELGADATVLNNQIPRSEAWKQLVSDESSHWVDLCSARVSLAEDYRDLLERILPATIDDQMLMMEYIPHIQMMMMASESPKENHRVRTTRSKRKKTHLSLSEEAIESLNEARPIIDETAYIIQYLQSLKTIHRQ</sequence>
<dbReference type="SMART" id="SM00382">
    <property type="entry name" value="AAA"/>
    <property type="match status" value="1"/>
</dbReference>
<gene>
    <name evidence="3" type="primary">ATAD5</name>
    <name evidence="3" type="ORF">A0J61_00664</name>
</gene>
<dbReference type="GO" id="GO:0005524">
    <property type="term" value="F:ATP binding"/>
    <property type="evidence" value="ECO:0007669"/>
    <property type="project" value="InterPro"/>
</dbReference>
<reference evidence="3 4" key="1">
    <citation type="submission" date="2016-03" db="EMBL/GenBank/DDBJ databases">
        <title>Choanephora cucurbitarum.</title>
        <authorList>
            <person name="Min B."/>
            <person name="Park H."/>
            <person name="Park J.-H."/>
            <person name="Shin H.-D."/>
            <person name="Choi I.-G."/>
        </authorList>
    </citation>
    <scope>NUCLEOTIDE SEQUENCE [LARGE SCALE GENOMIC DNA]</scope>
    <source>
        <strain evidence="3 4">KUS-F28377</strain>
    </source>
</reference>
<feature type="region of interest" description="Disordered" evidence="1">
    <location>
        <begin position="272"/>
        <end position="310"/>
    </location>
</feature>
<feature type="domain" description="AAA+ ATPase" evidence="2">
    <location>
        <begin position="342"/>
        <end position="535"/>
    </location>
</feature>
<feature type="compositionally biased region" description="Polar residues" evidence="1">
    <location>
        <begin position="19"/>
        <end position="36"/>
    </location>
</feature>
<dbReference type="STRING" id="101091.A0A1C7NQ64"/>
<feature type="region of interest" description="Disordered" evidence="1">
    <location>
        <begin position="416"/>
        <end position="445"/>
    </location>
</feature>
<dbReference type="GO" id="GO:0005634">
    <property type="term" value="C:nucleus"/>
    <property type="evidence" value="ECO:0007669"/>
    <property type="project" value="TreeGrafter"/>
</dbReference>
<proteinExistence type="predicted"/>
<feature type="compositionally biased region" description="Basic residues" evidence="1">
    <location>
        <begin position="777"/>
        <end position="788"/>
    </location>
</feature>
<dbReference type="EMBL" id="LUGH01000016">
    <property type="protein sequence ID" value="OBZ91262.1"/>
    <property type="molecule type" value="Genomic_DNA"/>
</dbReference>
<name>A0A1C7NQ64_9FUNG</name>
<dbReference type="InParanoid" id="A0A1C7NQ64"/>
<dbReference type="SUPFAM" id="SSF52540">
    <property type="entry name" value="P-loop containing nucleoside triphosphate hydrolases"/>
    <property type="match status" value="1"/>
</dbReference>
<dbReference type="PANTHER" id="PTHR23389">
    <property type="entry name" value="CHROMOSOME TRANSMISSION FIDELITY FACTOR 18"/>
    <property type="match status" value="1"/>
</dbReference>